<name>A0A0F9N399_9ZZZZ</name>
<reference evidence="1" key="1">
    <citation type="journal article" date="2015" name="Nature">
        <title>Complex archaea that bridge the gap between prokaryotes and eukaryotes.</title>
        <authorList>
            <person name="Spang A."/>
            <person name="Saw J.H."/>
            <person name="Jorgensen S.L."/>
            <person name="Zaremba-Niedzwiedzka K."/>
            <person name="Martijn J."/>
            <person name="Lind A.E."/>
            <person name="van Eijk R."/>
            <person name="Schleper C."/>
            <person name="Guy L."/>
            <person name="Ettema T.J."/>
        </authorList>
    </citation>
    <scope>NUCLEOTIDE SEQUENCE</scope>
</reference>
<sequence>MGVLKRCELCKDYLTCKIYDKVCDNLKFLQNFLDIKGSEGIAEYCKSYDRITHTKKELKAIKYQ</sequence>
<protein>
    <submittedName>
        <fullName evidence="1">Uncharacterized protein</fullName>
    </submittedName>
</protein>
<accession>A0A0F9N399</accession>
<organism evidence="1">
    <name type="scientific">marine sediment metagenome</name>
    <dbReference type="NCBI Taxonomy" id="412755"/>
    <lineage>
        <taxon>unclassified sequences</taxon>
        <taxon>metagenomes</taxon>
        <taxon>ecological metagenomes</taxon>
    </lineage>
</organism>
<gene>
    <name evidence="1" type="ORF">LCGC14_1079540</name>
</gene>
<evidence type="ECO:0000313" key="1">
    <source>
        <dbReference type="EMBL" id="KKN06212.1"/>
    </source>
</evidence>
<comment type="caution">
    <text evidence="1">The sequence shown here is derived from an EMBL/GenBank/DDBJ whole genome shotgun (WGS) entry which is preliminary data.</text>
</comment>
<dbReference type="AlphaFoldDB" id="A0A0F9N399"/>
<dbReference type="EMBL" id="LAZR01004716">
    <property type="protein sequence ID" value="KKN06212.1"/>
    <property type="molecule type" value="Genomic_DNA"/>
</dbReference>
<proteinExistence type="predicted"/>